<dbReference type="EMBL" id="CP007129">
    <property type="protein sequence ID" value="AHG92549.1"/>
    <property type="molecule type" value="Genomic_DNA"/>
</dbReference>
<geneLocation type="plasmid" evidence="2 3">
    <name>1</name>
</geneLocation>
<protein>
    <submittedName>
        <fullName evidence="2">Uncharacterized protein</fullName>
    </submittedName>
</protein>
<dbReference type="InParanoid" id="W0RNF0"/>
<dbReference type="KEGG" id="gba:J421_5014"/>
<keyword evidence="2" id="KW-0614">Plasmid</keyword>
<feature type="chain" id="PRO_5004795202" evidence="1">
    <location>
        <begin position="28"/>
        <end position="674"/>
    </location>
</feature>
<evidence type="ECO:0000313" key="3">
    <source>
        <dbReference type="Proteomes" id="UP000019151"/>
    </source>
</evidence>
<feature type="signal peptide" evidence="1">
    <location>
        <begin position="1"/>
        <end position="27"/>
    </location>
</feature>
<name>W0RNF0_9BACT</name>
<dbReference type="Proteomes" id="UP000019151">
    <property type="component" value="Plasmid 1"/>
</dbReference>
<dbReference type="AlphaFoldDB" id="W0RNF0"/>
<sequence>MRRFPEARAALLALVAAAALGTGATLASGARTLACACGGPASYDIDAPLAAPEKWLDGVTLVDAFEGTPRDELRFLAPFRFGDPADSARIDALWRSAYGSSGDDSIPPVSVDALDAALRAGDLARAEREARAVATRVLDEPAPIADAHQGALRRAVELLELAPSLRGVDAALTARVLATGLDARAVPGTPASLPAPLAAAVEVRRLAFPALAALAVRRPDHPRIASLRWVALQERLRTEIPNGWPDEIRKQVPAARWRALDDAHARWLADYPDHPLADLVRLSRVRVAYYEGDSTRAWRLTLAAWPRRLPRVLGELRVLAVRGMVGEPQGPAATDPRLRSAMLTVRAPSRAEWDALWRLSEDSLARPWAVNLQERLLERAVRTALAGEPLPTRFPARPERRTTLWGRLRLVALYAAGDERGAESQAAALGADSVAALVRTRLAVTRRQWSRAAREPLLVEDARTYLVRVLLPDSALAALADSTRDAAVTLGARAAARGTWSAAAWNAGVQALARGGRAVPAELATRWRRAAALAGDTSLAGRLAYARWLATQRGQLFHGVDNAWYRSLGWRVAALRDTAVHGRAAALSADEEIAAIRTHLEATTEPYLAVHAYGEWLARTERGGATADERRRVAREADRVYNVLVNWDATNTSFWADVLARSEIARAIRRAGRG</sequence>
<accession>W0RNF0</accession>
<organism evidence="2 3">
    <name type="scientific">Gemmatirosa kalamazoonensis</name>
    <dbReference type="NCBI Taxonomy" id="861299"/>
    <lineage>
        <taxon>Bacteria</taxon>
        <taxon>Pseudomonadati</taxon>
        <taxon>Gemmatimonadota</taxon>
        <taxon>Gemmatimonadia</taxon>
        <taxon>Gemmatimonadales</taxon>
        <taxon>Gemmatimonadaceae</taxon>
        <taxon>Gemmatirosa</taxon>
    </lineage>
</organism>
<evidence type="ECO:0000256" key="1">
    <source>
        <dbReference type="SAM" id="SignalP"/>
    </source>
</evidence>
<reference evidence="2 3" key="1">
    <citation type="journal article" date="2014" name="Genome Announc.">
        <title>Genome Sequence and Methylome of Soil Bacterium Gemmatirosa kalamazoonensis KBS708T, a Member of the Rarely Cultivated Gemmatimonadetes Phylum.</title>
        <authorList>
            <person name="Debruyn J.M."/>
            <person name="Radosevich M."/>
            <person name="Wommack K.E."/>
            <person name="Polson S.W."/>
            <person name="Hauser L.J."/>
            <person name="Fawaz M.N."/>
            <person name="Korlach J."/>
            <person name="Tsai Y.C."/>
        </authorList>
    </citation>
    <scope>NUCLEOTIDE SEQUENCE [LARGE SCALE GENOMIC DNA]</scope>
    <source>
        <strain evidence="2 3">KBS708</strain>
        <plasmid evidence="3">Plasmid 1</plasmid>
    </source>
</reference>
<keyword evidence="3" id="KW-1185">Reference proteome</keyword>
<keyword evidence="1" id="KW-0732">Signal</keyword>
<proteinExistence type="predicted"/>
<gene>
    <name evidence="2" type="ORF">J421_5014</name>
</gene>
<dbReference type="HOGENOM" id="CLU_407564_0_0_0"/>
<dbReference type="RefSeq" id="WP_025413883.1">
    <property type="nucleotide sequence ID" value="NZ_CP007129.1"/>
</dbReference>
<evidence type="ECO:0000313" key="2">
    <source>
        <dbReference type="EMBL" id="AHG92549.1"/>
    </source>
</evidence>